<evidence type="ECO:0000313" key="7">
    <source>
        <dbReference type="Proteomes" id="UP000515160"/>
    </source>
</evidence>
<keyword evidence="4 6" id="KW-0732">Signal</keyword>
<protein>
    <submittedName>
        <fullName evidence="8">Protein yellow</fullName>
    </submittedName>
</protein>
<dbReference type="Proteomes" id="UP000515160">
    <property type="component" value="Chromosome 2R"/>
</dbReference>
<evidence type="ECO:0000256" key="1">
    <source>
        <dbReference type="ARBA" id="ARBA00004613"/>
    </source>
</evidence>
<feature type="signal peptide" evidence="6">
    <location>
        <begin position="1"/>
        <end position="23"/>
    </location>
</feature>
<evidence type="ECO:0000256" key="4">
    <source>
        <dbReference type="ARBA" id="ARBA00022729"/>
    </source>
</evidence>
<evidence type="ECO:0000256" key="2">
    <source>
        <dbReference type="ARBA" id="ARBA00009127"/>
    </source>
</evidence>
<dbReference type="Pfam" id="PF03022">
    <property type="entry name" value="MRJP"/>
    <property type="match status" value="1"/>
</dbReference>
<evidence type="ECO:0000256" key="5">
    <source>
        <dbReference type="ARBA" id="ARBA00023180"/>
    </source>
</evidence>
<sequence>MLFVIMSRVQFIGILLTVCSTAAQQLQVKQLHTLHKWSDLNLGSGDQSTKNRLFLPVDIDIEYGDEGRHRTFLTIPRLSAGTAYTLATVASGDNEVLENPRLEAYPNMEWHLPVNNCSGITSAIRTYIDDCWRLWVVDSGQVNSLQLCAPHILIFDLVKDELVQKYAMPAHLYTPSVSIFTAMVVDLSESDAPNHCLGGKAYIADAWGYGLIVFDALTGKSWRIEHESMQPSLGVRRFGSAYAGIFTVSLSPSHEAERFLYFHTLNSFYEIAIPLELVNNASIWQTSSNVDTVSKHFRILGTRGIQCESEVMDNGGNLYCSLISLGALISWNEQTNYTANDIRAVAYNPQQLKFVTGLKINRNSKGENELWALSSDPKLFVGGSLKDDEVKFQIVGCRTADLLANTPCTVGATDVTPSPT</sequence>
<evidence type="ECO:0000256" key="6">
    <source>
        <dbReference type="SAM" id="SignalP"/>
    </source>
</evidence>
<dbReference type="GeneID" id="117574466"/>
<dbReference type="PANTHER" id="PTHR10009">
    <property type="entry name" value="PROTEIN YELLOW-RELATED"/>
    <property type="match status" value="1"/>
</dbReference>
<dbReference type="PANTHER" id="PTHR10009:SF7">
    <property type="entry name" value="GH10609P-RELATED"/>
    <property type="match status" value="1"/>
</dbReference>
<dbReference type="OrthoDB" id="8184345at2759"/>
<dbReference type="Gene3D" id="2.120.10.30">
    <property type="entry name" value="TolB, C-terminal domain"/>
    <property type="match status" value="1"/>
</dbReference>
<accession>A0A6P8XMI5</accession>
<name>A0A6P8XMI5_DROAB</name>
<dbReference type="CTD" id="41651"/>
<keyword evidence="3" id="KW-0964">Secreted</keyword>
<dbReference type="GO" id="GO:0005576">
    <property type="term" value="C:extracellular region"/>
    <property type="evidence" value="ECO:0007669"/>
    <property type="project" value="UniProtKB-SubCell"/>
</dbReference>
<comment type="subcellular location">
    <subcellularLocation>
        <location evidence="1">Secreted</location>
    </subcellularLocation>
</comment>
<dbReference type="RefSeq" id="XP_034114193.2">
    <property type="nucleotide sequence ID" value="XM_034258302.2"/>
</dbReference>
<dbReference type="InterPro" id="IPR017996">
    <property type="entry name" value="MRJP/yellow-related"/>
</dbReference>
<dbReference type="InterPro" id="IPR011042">
    <property type="entry name" value="6-blade_b-propeller_TolB-like"/>
</dbReference>
<evidence type="ECO:0000313" key="8">
    <source>
        <dbReference type="RefSeq" id="XP_034114193.2"/>
    </source>
</evidence>
<organism evidence="7 8">
    <name type="scientific">Drosophila albomicans</name>
    <name type="common">Fruit fly</name>
    <dbReference type="NCBI Taxonomy" id="7291"/>
    <lineage>
        <taxon>Eukaryota</taxon>
        <taxon>Metazoa</taxon>
        <taxon>Ecdysozoa</taxon>
        <taxon>Arthropoda</taxon>
        <taxon>Hexapoda</taxon>
        <taxon>Insecta</taxon>
        <taxon>Pterygota</taxon>
        <taxon>Neoptera</taxon>
        <taxon>Endopterygota</taxon>
        <taxon>Diptera</taxon>
        <taxon>Brachycera</taxon>
        <taxon>Muscomorpha</taxon>
        <taxon>Ephydroidea</taxon>
        <taxon>Drosophilidae</taxon>
        <taxon>Drosophila</taxon>
    </lineage>
</organism>
<reference evidence="8" key="1">
    <citation type="submission" date="2025-08" db="UniProtKB">
        <authorList>
            <consortium name="RefSeq"/>
        </authorList>
    </citation>
    <scope>IDENTIFICATION</scope>
    <source>
        <strain evidence="8">15112-1751.03</strain>
        <tissue evidence="8">Whole Adult</tissue>
    </source>
</reference>
<evidence type="ECO:0000256" key="3">
    <source>
        <dbReference type="ARBA" id="ARBA00022525"/>
    </source>
</evidence>
<keyword evidence="7" id="KW-1185">Reference proteome</keyword>
<dbReference type="AlphaFoldDB" id="A0A6P8XMI5"/>
<gene>
    <name evidence="8" type="primary">LOC117574466</name>
</gene>
<feature type="chain" id="PRO_5038624586" evidence="6">
    <location>
        <begin position="24"/>
        <end position="420"/>
    </location>
</feature>
<keyword evidence="5" id="KW-0325">Glycoprotein</keyword>
<proteinExistence type="inferred from homology"/>
<comment type="similarity">
    <text evidence="2">Belongs to the major royal jelly protein family.</text>
</comment>